<dbReference type="OrthoDB" id="9757876at2"/>
<dbReference type="Gene3D" id="3.30.70.1430">
    <property type="entry name" value="Multidrug efflux transporter AcrB pore domain"/>
    <property type="match status" value="2"/>
</dbReference>
<keyword evidence="5" id="KW-1185">Reference proteome</keyword>
<feature type="transmembrane region" description="Helical" evidence="2">
    <location>
        <begin position="330"/>
        <end position="349"/>
    </location>
</feature>
<evidence type="ECO:0000256" key="2">
    <source>
        <dbReference type="SAM" id="Phobius"/>
    </source>
</evidence>
<dbReference type="Gene3D" id="3.30.70.1440">
    <property type="entry name" value="Multidrug efflux transporter AcrB pore domain"/>
    <property type="match status" value="1"/>
</dbReference>
<name>A0A172ZHN3_9BACL</name>
<dbReference type="STRING" id="1616788.AR543_14540"/>
<protein>
    <submittedName>
        <fullName evidence="4">Multidrug ABC transporter</fullName>
    </submittedName>
</protein>
<reference evidence="4 5" key="2">
    <citation type="journal article" date="2016" name="Int. J. Syst. Evol. Microbiol.">
        <title>Paenibacillus bovis sp. nov., isolated from raw yak (Bos grunniens) milk.</title>
        <authorList>
            <person name="Gao C."/>
            <person name="Han J."/>
            <person name="Liu Z."/>
            <person name="Xu X."/>
            <person name="Hang F."/>
            <person name="Wu Z."/>
        </authorList>
    </citation>
    <scope>NUCLEOTIDE SEQUENCE [LARGE SCALE GENOMIC DNA]</scope>
    <source>
        <strain evidence="4 5">BD3526</strain>
    </source>
</reference>
<keyword evidence="2" id="KW-0472">Membrane</keyword>
<dbReference type="SUPFAM" id="SSF82866">
    <property type="entry name" value="Multidrug efflux transporter AcrB transmembrane domain"/>
    <property type="match status" value="2"/>
</dbReference>
<evidence type="ECO:0000259" key="3">
    <source>
        <dbReference type="PROSITE" id="PS50156"/>
    </source>
</evidence>
<feature type="transmembrane region" description="Helical" evidence="2">
    <location>
        <begin position="382"/>
        <end position="402"/>
    </location>
</feature>
<dbReference type="GO" id="GO:0042910">
    <property type="term" value="F:xenobiotic transmembrane transporter activity"/>
    <property type="evidence" value="ECO:0007669"/>
    <property type="project" value="TreeGrafter"/>
</dbReference>
<dbReference type="PROSITE" id="PS50156">
    <property type="entry name" value="SSD"/>
    <property type="match status" value="1"/>
</dbReference>
<dbReference type="RefSeq" id="WP_060535214.1">
    <property type="nucleotide sequence ID" value="NZ_CP013023.1"/>
</dbReference>
<dbReference type="Gene3D" id="1.20.1640.10">
    <property type="entry name" value="Multidrug efflux transporter AcrB transmembrane domain"/>
    <property type="match status" value="2"/>
</dbReference>
<keyword evidence="2" id="KW-0812">Transmembrane</keyword>
<feature type="transmembrane region" description="Helical" evidence="2">
    <location>
        <begin position="454"/>
        <end position="481"/>
    </location>
</feature>
<proteinExistence type="predicted"/>
<dbReference type="PRINTS" id="PR00702">
    <property type="entry name" value="ACRIFLAVINRP"/>
</dbReference>
<evidence type="ECO:0000313" key="5">
    <source>
        <dbReference type="Proteomes" id="UP000078148"/>
    </source>
</evidence>
<gene>
    <name evidence="4" type="ORF">AR543_14540</name>
</gene>
<dbReference type="Gene3D" id="3.30.2090.10">
    <property type="entry name" value="Multidrug efflux transporter AcrB TolC docking domain, DN and DC subdomains"/>
    <property type="match status" value="2"/>
</dbReference>
<dbReference type="InterPro" id="IPR027463">
    <property type="entry name" value="AcrB_DN_DC_subdom"/>
</dbReference>
<dbReference type="SUPFAM" id="SSF82714">
    <property type="entry name" value="Multidrug efflux transporter AcrB TolC docking domain, DN and DC subdomains"/>
    <property type="match status" value="2"/>
</dbReference>
<dbReference type="GO" id="GO:0005886">
    <property type="term" value="C:plasma membrane"/>
    <property type="evidence" value="ECO:0007669"/>
    <property type="project" value="TreeGrafter"/>
</dbReference>
<feature type="domain" description="SSD" evidence="3">
    <location>
        <begin position="351"/>
        <end position="478"/>
    </location>
</feature>
<dbReference type="InterPro" id="IPR001036">
    <property type="entry name" value="Acrflvin-R"/>
</dbReference>
<keyword evidence="2" id="KW-1133">Transmembrane helix</keyword>
<organism evidence="4 5">
    <name type="scientific">Paenibacillus bovis</name>
    <dbReference type="NCBI Taxonomy" id="1616788"/>
    <lineage>
        <taxon>Bacteria</taxon>
        <taxon>Bacillati</taxon>
        <taxon>Bacillota</taxon>
        <taxon>Bacilli</taxon>
        <taxon>Bacillales</taxon>
        <taxon>Paenibacillaceae</taxon>
        <taxon>Paenibacillus</taxon>
    </lineage>
</organism>
<evidence type="ECO:0000256" key="1">
    <source>
        <dbReference type="SAM" id="MobiDB-lite"/>
    </source>
</evidence>
<accession>A0A172ZHN3</accession>
<feature type="transmembrane region" description="Helical" evidence="2">
    <location>
        <begin position="356"/>
        <end position="376"/>
    </location>
</feature>
<feature type="region of interest" description="Disordered" evidence="1">
    <location>
        <begin position="1020"/>
        <end position="1043"/>
    </location>
</feature>
<dbReference type="Gene3D" id="3.30.70.1320">
    <property type="entry name" value="Multidrug efflux transporter AcrB pore domain like"/>
    <property type="match status" value="1"/>
</dbReference>
<feature type="transmembrane region" description="Helical" evidence="2">
    <location>
        <begin position="886"/>
        <end position="905"/>
    </location>
</feature>
<feature type="compositionally biased region" description="Basic residues" evidence="1">
    <location>
        <begin position="1020"/>
        <end position="1032"/>
    </location>
</feature>
<feature type="transmembrane region" description="Helical" evidence="2">
    <location>
        <begin position="961"/>
        <end position="983"/>
    </location>
</feature>
<feature type="transmembrane region" description="Helical" evidence="2">
    <location>
        <begin position="860"/>
        <end position="879"/>
    </location>
</feature>
<dbReference type="KEGG" id="pbv:AR543_14540"/>
<dbReference type="AlphaFoldDB" id="A0A172ZHN3"/>
<dbReference type="Proteomes" id="UP000078148">
    <property type="component" value="Chromosome"/>
</dbReference>
<dbReference type="Pfam" id="PF00873">
    <property type="entry name" value="ACR_tran"/>
    <property type="match status" value="1"/>
</dbReference>
<evidence type="ECO:0000313" key="4">
    <source>
        <dbReference type="EMBL" id="ANF97098.1"/>
    </source>
</evidence>
<dbReference type="PANTHER" id="PTHR32063:SF24">
    <property type="entry name" value="CATION EFFLUX SYSTEM (ACRB_ACRD_ACRF FAMILY)"/>
    <property type="match status" value="1"/>
</dbReference>
<dbReference type="PANTHER" id="PTHR32063">
    <property type="match status" value="1"/>
</dbReference>
<dbReference type="SUPFAM" id="SSF82693">
    <property type="entry name" value="Multidrug efflux transporter AcrB pore domain, PN1, PN2, PC1 and PC2 subdomains"/>
    <property type="match status" value="2"/>
</dbReference>
<feature type="transmembrane region" description="Helical" evidence="2">
    <location>
        <begin position="911"/>
        <end position="936"/>
    </location>
</feature>
<dbReference type="InterPro" id="IPR000731">
    <property type="entry name" value="SSD"/>
</dbReference>
<feature type="transmembrane region" description="Helical" evidence="2">
    <location>
        <begin position="427"/>
        <end position="448"/>
    </location>
</feature>
<sequence>MIKYFVKKRKITLLFFVMLIIVGIAQLTQLPRQLQPDVVVKTAMVTTTYAGATPELMEQTVTEVLEQKIKEVSNLKKITSTSSNGVSTITVQANEDADTTDTWNELRRKVEDAQSQLPKDADTPVVNDNLTQSFIKSYIIYGKTKQDIYQLSELMNTWQDQLRSVPGITEVNIKGIPDQEVRINIDPAKLQQYKISWETVQQAIQSANNRVPTGNLTHDDRIYQLTVDKSVDYTTLNDIVVQQTETGIPVYLKDVAKVELTQAKESQLSYYNGTPAISLDISSQTGSDVPNMDAGLSAKINSLEKTLPANVKLAPLFAQNDQVTKNFNSLIKEMIIAIIAVIVICTLGMNLLTAGFVALAIPISIALGLIFLPGLGITLNQITIVGLIIVLGILVDDAVVVNDNIERRLSHMGESPTDASIKGTKEVAVSIITATLATISAFLPLMFLPGDMGAFILPIPAVISLCMLASMIMSLTIIPIFRQWYEERQMERGKRRVNRPAGLLGKQIQTVTDSYAHRLMPKVLQKPLLVALVGLIISTAVYGLAAFTPVELFPTSEEKQVTVNISMSSGTALEETDRVVQSIAGWVKKQPNVENIAYAAGGGAPLLFSNLGGSGGSGSSNGQILVIGDENMDIESVTSQWSATLKKDYPGIETSVEGSAVGIPVGKPVSIRITGDNLDEIRQLTNQIKQVIGDTPGTYGITDTMGNDNYGLNFSVNKQAMDRYGVTYSTLTQTLLMMGSGISLGDFDNGENLIDMKLYLDGSDKESPESLIQKTNITNLSKEQIPLSQIVSMKPSFSIQQIDRYDLQRVNTVEAEVNGRTATEVMAEIKPKLDQVKLPEGYTLEVGGETSDQADTFGDMGQLFVVAIFIIFVLIVIQFYSLSIPLIIMTTVYLAAAGAVLGLFITRTPIGFMAIMGIIALAGIVVRNGIVFIEFIEDARHEGMELKEAVIQAASARFRPIILTSLTAIVGMIPIATIGELLFRPLGVVIIFGLIFSTILTLFVVPSLYMVTARAKDKRQARKAERKQKRMEKHGSMPSDSTL</sequence>
<reference evidence="5" key="1">
    <citation type="submission" date="2015-10" db="EMBL/GenBank/DDBJ databases">
        <title>Genome of Paenibacillus bovis sp. nov.</title>
        <authorList>
            <person name="Wu Z."/>
            <person name="Gao C."/>
            <person name="Liu Z."/>
            <person name="Zheng H."/>
        </authorList>
    </citation>
    <scope>NUCLEOTIDE SEQUENCE [LARGE SCALE GENOMIC DNA]</scope>
    <source>
        <strain evidence="5">BD3526</strain>
    </source>
</reference>
<feature type="transmembrane region" description="Helical" evidence="2">
    <location>
        <begin position="528"/>
        <end position="547"/>
    </location>
</feature>
<feature type="transmembrane region" description="Helical" evidence="2">
    <location>
        <begin position="989"/>
        <end position="1012"/>
    </location>
</feature>
<dbReference type="EMBL" id="CP013023">
    <property type="protein sequence ID" value="ANF97098.1"/>
    <property type="molecule type" value="Genomic_DNA"/>
</dbReference>